<dbReference type="AlphaFoldDB" id="A0A7N0V014"/>
<dbReference type="Proteomes" id="UP000594263">
    <property type="component" value="Unplaced"/>
</dbReference>
<reference evidence="1" key="1">
    <citation type="submission" date="2021-01" db="UniProtKB">
        <authorList>
            <consortium name="EnsemblPlants"/>
        </authorList>
    </citation>
    <scope>IDENTIFICATION</scope>
</reference>
<accession>A0A7N0V014</accession>
<keyword evidence="2" id="KW-1185">Reference proteome</keyword>
<dbReference type="EnsemblPlants" id="Kaladp0094s0143.1.v1.1">
    <property type="protein sequence ID" value="Kaladp0094s0143.1.v1.1.CDS.1"/>
    <property type="gene ID" value="Kaladp0094s0143.v1.1"/>
</dbReference>
<evidence type="ECO:0000313" key="2">
    <source>
        <dbReference type="Proteomes" id="UP000594263"/>
    </source>
</evidence>
<sequence>MMGASSASPAKDIPEITRHGMIIHANHEYAFWPEIITLTSKTSSLLQLKIIQ</sequence>
<organism evidence="1 2">
    <name type="scientific">Kalanchoe fedtschenkoi</name>
    <name type="common">Lavender scallops</name>
    <name type="synonym">South American air plant</name>
    <dbReference type="NCBI Taxonomy" id="63787"/>
    <lineage>
        <taxon>Eukaryota</taxon>
        <taxon>Viridiplantae</taxon>
        <taxon>Streptophyta</taxon>
        <taxon>Embryophyta</taxon>
        <taxon>Tracheophyta</taxon>
        <taxon>Spermatophyta</taxon>
        <taxon>Magnoliopsida</taxon>
        <taxon>eudicotyledons</taxon>
        <taxon>Gunneridae</taxon>
        <taxon>Pentapetalae</taxon>
        <taxon>Saxifragales</taxon>
        <taxon>Crassulaceae</taxon>
        <taxon>Kalanchoe</taxon>
    </lineage>
</organism>
<protein>
    <submittedName>
        <fullName evidence="1">Uncharacterized protein</fullName>
    </submittedName>
</protein>
<dbReference type="Gramene" id="Kaladp0094s0143.1.v1.1">
    <property type="protein sequence ID" value="Kaladp0094s0143.1.v1.1.CDS.1"/>
    <property type="gene ID" value="Kaladp0094s0143.v1.1"/>
</dbReference>
<name>A0A7N0V014_KALFE</name>
<proteinExistence type="predicted"/>
<evidence type="ECO:0000313" key="1">
    <source>
        <dbReference type="EnsemblPlants" id="Kaladp0094s0143.1.v1.1.CDS.1"/>
    </source>
</evidence>